<feature type="signal peptide" evidence="5">
    <location>
        <begin position="1"/>
        <end position="25"/>
    </location>
</feature>
<evidence type="ECO:0000259" key="7">
    <source>
        <dbReference type="SMART" id="SM00079"/>
    </source>
</evidence>
<protein>
    <submittedName>
        <fullName evidence="8">ABC transporter substrate-binding protein</fullName>
    </submittedName>
</protein>
<dbReference type="InterPro" id="IPR018313">
    <property type="entry name" value="SBP_3_CS"/>
</dbReference>
<evidence type="ECO:0000259" key="6">
    <source>
        <dbReference type="SMART" id="SM00062"/>
    </source>
</evidence>
<evidence type="ECO:0000256" key="1">
    <source>
        <dbReference type="ARBA" id="ARBA00004196"/>
    </source>
</evidence>
<evidence type="ECO:0000256" key="5">
    <source>
        <dbReference type="SAM" id="SignalP"/>
    </source>
</evidence>
<evidence type="ECO:0000256" key="3">
    <source>
        <dbReference type="ARBA" id="ARBA00022729"/>
    </source>
</evidence>
<comment type="subcellular location">
    <subcellularLocation>
        <location evidence="1">Cell envelope</location>
    </subcellularLocation>
</comment>
<dbReference type="Gene3D" id="3.40.190.10">
    <property type="entry name" value="Periplasmic binding protein-like II"/>
    <property type="match status" value="2"/>
</dbReference>
<keyword evidence="9" id="KW-1185">Reference proteome</keyword>
<dbReference type="RefSeq" id="WP_373971310.1">
    <property type="nucleotide sequence ID" value="NZ_JBHDLJ010000003.1"/>
</dbReference>
<dbReference type="Proteomes" id="UP001575652">
    <property type="component" value="Unassembled WGS sequence"/>
</dbReference>
<dbReference type="EMBL" id="JBHDLJ010000003">
    <property type="protein sequence ID" value="MFB0834144.1"/>
    <property type="molecule type" value="Genomic_DNA"/>
</dbReference>
<proteinExistence type="inferred from homology"/>
<dbReference type="SMART" id="SM00079">
    <property type="entry name" value="PBPe"/>
    <property type="match status" value="1"/>
</dbReference>
<evidence type="ECO:0000256" key="4">
    <source>
        <dbReference type="RuleBase" id="RU003744"/>
    </source>
</evidence>
<evidence type="ECO:0000313" key="8">
    <source>
        <dbReference type="EMBL" id="MFB0834144.1"/>
    </source>
</evidence>
<accession>A0ABV4ULX9</accession>
<sequence length="264" mass="27662">MRITPKLAKALAVTAIAGLSLTACGGSNDEPAASGSEAELAFVNAGKLTVCSDIPYEPFEFVRDGENVGFDMDVAAALAEDLGVELNVVDSSFDAIESGLFATQCDVAISSVSITEERKGNMDFSDPYMDDDLTLVAKEGSGITDLESAKGMKVGVQQATTGAKYAAENGIEAVQFEDGGLQVQALKSGTIDAALGNQSVLGYAIKDDEQFQRVADFATGEQLGIAVKKGNTALLEEVNATLQRLTEDGSLEEFTATWFGSTEQ</sequence>
<dbReference type="CDD" id="cd13530">
    <property type="entry name" value="PBP2_peptides_like"/>
    <property type="match status" value="1"/>
</dbReference>
<gene>
    <name evidence="8" type="ORF">ACETWP_06040</name>
</gene>
<dbReference type="PROSITE" id="PS51257">
    <property type="entry name" value="PROKAR_LIPOPROTEIN"/>
    <property type="match status" value="1"/>
</dbReference>
<dbReference type="PANTHER" id="PTHR35936">
    <property type="entry name" value="MEMBRANE-BOUND LYTIC MUREIN TRANSGLYCOSYLASE F"/>
    <property type="match status" value="1"/>
</dbReference>
<reference evidence="8 9" key="1">
    <citation type="submission" date="2024-09" db="EMBL/GenBank/DDBJ databases">
        <authorList>
            <person name="Salinas-Garcia M.A."/>
            <person name="Prieme A."/>
        </authorList>
    </citation>
    <scope>NUCLEOTIDE SEQUENCE [LARGE SCALE GENOMIC DNA]</scope>
    <source>
        <strain evidence="8 9">DSM 21081</strain>
    </source>
</reference>
<keyword evidence="3 5" id="KW-0732">Signal</keyword>
<dbReference type="PROSITE" id="PS01039">
    <property type="entry name" value="SBP_BACTERIAL_3"/>
    <property type="match status" value="1"/>
</dbReference>
<name>A0ABV4ULX9_9MICC</name>
<dbReference type="Pfam" id="PF00497">
    <property type="entry name" value="SBP_bac_3"/>
    <property type="match status" value="1"/>
</dbReference>
<dbReference type="InterPro" id="IPR001320">
    <property type="entry name" value="Iontro_rcpt_C"/>
</dbReference>
<evidence type="ECO:0000256" key="2">
    <source>
        <dbReference type="ARBA" id="ARBA00010333"/>
    </source>
</evidence>
<evidence type="ECO:0000313" key="9">
    <source>
        <dbReference type="Proteomes" id="UP001575652"/>
    </source>
</evidence>
<dbReference type="PANTHER" id="PTHR35936:SF17">
    <property type="entry name" value="ARGININE-BINDING EXTRACELLULAR PROTEIN ARTP"/>
    <property type="match status" value="1"/>
</dbReference>
<organism evidence="8 9">
    <name type="scientific">Arthrobacter halodurans</name>
    <dbReference type="NCBI Taxonomy" id="516699"/>
    <lineage>
        <taxon>Bacteria</taxon>
        <taxon>Bacillati</taxon>
        <taxon>Actinomycetota</taxon>
        <taxon>Actinomycetes</taxon>
        <taxon>Micrococcales</taxon>
        <taxon>Micrococcaceae</taxon>
        <taxon>Arthrobacter</taxon>
    </lineage>
</organism>
<dbReference type="SUPFAM" id="SSF53850">
    <property type="entry name" value="Periplasmic binding protein-like II"/>
    <property type="match status" value="1"/>
</dbReference>
<feature type="domain" description="Ionotropic glutamate receptor C-terminal" evidence="7">
    <location>
        <begin position="47"/>
        <end position="261"/>
    </location>
</feature>
<comment type="similarity">
    <text evidence="2 4">Belongs to the bacterial solute-binding protein 3 family.</text>
</comment>
<dbReference type="SMART" id="SM00062">
    <property type="entry name" value="PBPb"/>
    <property type="match status" value="1"/>
</dbReference>
<comment type="caution">
    <text evidence="8">The sequence shown here is derived from an EMBL/GenBank/DDBJ whole genome shotgun (WGS) entry which is preliminary data.</text>
</comment>
<feature type="chain" id="PRO_5046948107" evidence="5">
    <location>
        <begin position="26"/>
        <end position="264"/>
    </location>
</feature>
<feature type="domain" description="Solute-binding protein family 3/N-terminal" evidence="6">
    <location>
        <begin position="47"/>
        <end position="262"/>
    </location>
</feature>
<dbReference type="InterPro" id="IPR001638">
    <property type="entry name" value="Solute-binding_3/MltF_N"/>
</dbReference>